<keyword evidence="2" id="KW-1185">Reference proteome</keyword>
<dbReference type="Proteomes" id="UP000789845">
    <property type="component" value="Unassembled WGS sequence"/>
</dbReference>
<organism evidence="1 2">
    <name type="scientific">Pseudoneobacillus rhizosphaerae</name>
    <dbReference type="NCBI Taxonomy" id="2880968"/>
    <lineage>
        <taxon>Bacteria</taxon>
        <taxon>Bacillati</taxon>
        <taxon>Bacillota</taxon>
        <taxon>Bacilli</taxon>
        <taxon>Bacillales</taxon>
        <taxon>Bacillaceae</taxon>
        <taxon>Pseudoneobacillus</taxon>
    </lineage>
</organism>
<name>A0A9C7GAC4_9BACI</name>
<dbReference type="InterPro" id="IPR052036">
    <property type="entry name" value="Hydrolase/PRTase-associated"/>
</dbReference>
<dbReference type="InterPro" id="IPR007815">
    <property type="entry name" value="Emycin_Estase"/>
</dbReference>
<dbReference type="PANTHER" id="PTHR31299:SF0">
    <property type="entry name" value="ESTERASE, PUTATIVE (AFU_ORTHOLOGUE AFUA_1G05850)-RELATED"/>
    <property type="match status" value="1"/>
</dbReference>
<protein>
    <recommendedName>
        <fullName evidence="3">Erythromycin esterase family protein</fullName>
    </recommendedName>
</protein>
<dbReference type="AlphaFoldDB" id="A0A9C7GAC4"/>
<sequence length="441" mass="49949">MSLGTVFKFKNEGNAIDEGGFILFDDKKIIKAIKQEAFPFESKSDLSALIEAVGECPFVLLGEASHGTSEFYEVRTEISKILIQEKGFQVIGVEGDWPSCFTVNNFVKGFNPSTALDALKDFNRWPTWMWANEEVLSLIKWLKEYNQKTQNNVGFYGLDVYSLWESMEEIIRQLEKSGSGDVEKAKKALSCFEPFHRKPESYGISAAFYGEDCLDEVTELLTTLRKNHLQYENGHEESLNLKVNGLVALNAEHYYQSMVKGGPDDWNIRDHHMVSAIEEIVKYYGEGTKVIIWEHNTHIGDARATDMAKEGLVNVGQILREKYGKDQVYAVGFGTHRGTVMAANRWGEEMEVMNVPQAALGSWEDLMHAAGPNDKYILFNNENAHFFNNEIGHRAIGVVYNPEYEHLGNYVPSVMSERYDAFIFIDETKALTPIELASLLT</sequence>
<dbReference type="CDD" id="cd14728">
    <property type="entry name" value="Ere-like"/>
    <property type="match status" value="1"/>
</dbReference>
<evidence type="ECO:0000313" key="1">
    <source>
        <dbReference type="EMBL" id="CAG9608789.1"/>
    </source>
</evidence>
<dbReference type="SUPFAM" id="SSF159501">
    <property type="entry name" value="EreA/ChaN-like"/>
    <property type="match status" value="1"/>
</dbReference>
<evidence type="ECO:0000313" key="2">
    <source>
        <dbReference type="Proteomes" id="UP000789845"/>
    </source>
</evidence>
<accession>A0A9C7GAC4</accession>
<dbReference type="EMBL" id="CAKJTG010000012">
    <property type="protein sequence ID" value="CAG9608789.1"/>
    <property type="molecule type" value="Genomic_DNA"/>
</dbReference>
<reference evidence="1" key="1">
    <citation type="submission" date="2021-10" db="EMBL/GenBank/DDBJ databases">
        <authorList>
            <person name="Criscuolo A."/>
        </authorList>
    </citation>
    <scope>NUCLEOTIDE SEQUENCE</scope>
    <source>
        <strain evidence="1">CIP111885</strain>
    </source>
</reference>
<dbReference type="Pfam" id="PF05139">
    <property type="entry name" value="Erythro_esteras"/>
    <property type="match status" value="1"/>
</dbReference>
<evidence type="ECO:0008006" key="3">
    <source>
        <dbReference type="Google" id="ProtNLM"/>
    </source>
</evidence>
<gene>
    <name evidence="1" type="ORF">NEOCIP111885_02506</name>
</gene>
<dbReference type="PIRSF" id="PIRSF036794">
    <property type="entry name" value="UCP_erythr_ester"/>
    <property type="match status" value="1"/>
</dbReference>
<comment type="caution">
    <text evidence="1">The sequence shown here is derived from an EMBL/GenBank/DDBJ whole genome shotgun (WGS) entry which is preliminary data.</text>
</comment>
<dbReference type="PANTHER" id="PTHR31299">
    <property type="entry name" value="ESTERASE, PUTATIVE (AFU_ORTHOLOGUE AFUA_1G05850)-RELATED"/>
    <property type="match status" value="1"/>
</dbReference>
<dbReference type="Gene3D" id="3.30.1870.10">
    <property type="entry name" value="EreA-like, domain 2"/>
    <property type="match status" value="1"/>
</dbReference>
<dbReference type="InterPro" id="IPR014622">
    <property type="entry name" value="UCP036794_erythomycin"/>
</dbReference>
<proteinExistence type="predicted"/>
<dbReference type="GO" id="GO:0046677">
    <property type="term" value="P:response to antibiotic"/>
    <property type="evidence" value="ECO:0007669"/>
    <property type="project" value="InterPro"/>
</dbReference>
<dbReference type="Gene3D" id="3.40.1660.10">
    <property type="entry name" value="EreA-like (biosynthetic domain)"/>
    <property type="match status" value="1"/>
</dbReference>